<name>A0A1N7MIG9_9RHOB</name>
<dbReference type="AlphaFoldDB" id="A0A1N7MIG9"/>
<keyword evidence="1" id="KW-0732">Signal</keyword>
<evidence type="ECO:0000313" key="3">
    <source>
        <dbReference type="Proteomes" id="UP000186098"/>
    </source>
</evidence>
<dbReference type="InterPro" id="IPR019613">
    <property type="entry name" value="DUF4198"/>
</dbReference>
<gene>
    <name evidence="2" type="ORF">SAMN05421795_107170</name>
</gene>
<accession>A0A1N7MIG9</accession>
<dbReference type="OrthoDB" id="7691497at2"/>
<dbReference type="Proteomes" id="UP000186098">
    <property type="component" value="Unassembled WGS sequence"/>
</dbReference>
<dbReference type="Pfam" id="PF10670">
    <property type="entry name" value="DUF4198"/>
    <property type="match status" value="1"/>
</dbReference>
<organism evidence="2 3">
    <name type="scientific">Phaeovulum vinaykumarii</name>
    <dbReference type="NCBI Taxonomy" id="407234"/>
    <lineage>
        <taxon>Bacteria</taxon>
        <taxon>Pseudomonadati</taxon>
        <taxon>Pseudomonadota</taxon>
        <taxon>Alphaproteobacteria</taxon>
        <taxon>Rhodobacterales</taxon>
        <taxon>Paracoccaceae</taxon>
        <taxon>Phaeovulum</taxon>
    </lineage>
</organism>
<dbReference type="EMBL" id="FTOM01000007">
    <property type="protein sequence ID" value="SIS85867.1"/>
    <property type="molecule type" value="Genomic_DNA"/>
</dbReference>
<dbReference type="STRING" id="407234.SAMN05421795_107170"/>
<feature type="signal peptide" evidence="1">
    <location>
        <begin position="1"/>
        <end position="23"/>
    </location>
</feature>
<proteinExistence type="predicted"/>
<reference evidence="3" key="1">
    <citation type="submission" date="2017-01" db="EMBL/GenBank/DDBJ databases">
        <authorList>
            <person name="Varghese N."/>
            <person name="Submissions S."/>
        </authorList>
    </citation>
    <scope>NUCLEOTIDE SEQUENCE [LARGE SCALE GENOMIC DNA]</scope>
    <source>
        <strain evidence="3">DSM 18714</strain>
    </source>
</reference>
<dbReference type="RefSeq" id="WP_076366936.1">
    <property type="nucleotide sequence ID" value="NZ_FTOM01000007.1"/>
</dbReference>
<feature type="chain" id="PRO_5012952822" evidence="1">
    <location>
        <begin position="24"/>
        <end position="287"/>
    </location>
</feature>
<sequence>MILHGNLMAAARALMLAPRPASTAGLLLHCPTPAAPPAATPAATPGGRRITLIAGDPLGEGAVQDLARPEAVLHRHAGTTRDLRLAFAPVLFHGAFNAGAAWQGTADLSAPGRHHLAVCTVPRRDRSARLQVQQIALAILGHDAARPLAPLGLAAEIVPDRDPDTILPGMLFSGRVLAAGRPVAGITVCLERMTRELGATGDHLVAATDGTGSRGAPGWAFAETDAQGRFRTTLPAAGLWALCAPGAGAARRRGWQRLRQDAILWMRVGAPVPAPRCDHRRAPAQAD</sequence>
<protein>
    <submittedName>
        <fullName evidence="2">Uncharacterized conserved protein, contains GH25 family domain</fullName>
    </submittedName>
</protein>
<keyword evidence="3" id="KW-1185">Reference proteome</keyword>
<evidence type="ECO:0000256" key="1">
    <source>
        <dbReference type="SAM" id="SignalP"/>
    </source>
</evidence>
<evidence type="ECO:0000313" key="2">
    <source>
        <dbReference type="EMBL" id="SIS85867.1"/>
    </source>
</evidence>